<dbReference type="RefSeq" id="WP_018196033.1">
    <property type="nucleotide sequence ID" value="NZ_CP130454.1"/>
</dbReference>
<dbReference type="PROSITE" id="PS51658">
    <property type="entry name" value="BFN"/>
    <property type="match status" value="1"/>
</dbReference>
<feature type="domain" description="BFN" evidence="2">
    <location>
        <begin position="43"/>
        <end position="173"/>
    </location>
</feature>
<sequence length="193" mass="20950">MKVRRRTLLKLAGGAAALGGAGVLGWQLVQEHQKSTAIAADDLLQVKVQGVYSDPVGARVVFLTPEKEDKVLRVWIGDAEAMAIVAALNGIPFPRPMTHDLLLNAIQALGGKVERVVITDLRDNTFYATIVLRDEKGVKELDARPSDSIALALRAKAPIFLSPKVQKAMEPLSEIPTPSQPERSRKTQRGVET</sequence>
<keyword evidence="4" id="KW-1185">Reference proteome</keyword>
<dbReference type="Proteomes" id="UP001204798">
    <property type="component" value="Unassembled WGS sequence"/>
</dbReference>
<evidence type="ECO:0000259" key="2">
    <source>
        <dbReference type="PROSITE" id="PS51658"/>
    </source>
</evidence>
<proteinExistence type="predicted"/>
<dbReference type="SUPFAM" id="SSF103256">
    <property type="entry name" value="Hypothetical protein TM0160"/>
    <property type="match status" value="1"/>
</dbReference>
<dbReference type="EMBL" id="JANUCP010000002">
    <property type="protein sequence ID" value="MCS3918882.1"/>
    <property type="molecule type" value="Genomic_DNA"/>
</dbReference>
<gene>
    <name evidence="3" type="ORF">M2350_001282</name>
</gene>
<evidence type="ECO:0000313" key="4">
    <source>
        <dbReference type="Proteomes" id="UP001204798"/>
    </source>
</evidence>
<dbReference type="PROSITE" id="PS51318">
    <property type="entry name" value="TAT"/>
    <property type="match status" value="1"/>
</dbReference>
<accession>A0ABT2ELS2</accession>
<dbReference type="InterPro" id="IPR003729">
    <property type="entry name" value="Bi_nuclease_dom"/>
</dbReference>
<dbReference type="InterPro" id="IPR006311">
    <property type="entry name" value="TAT_signal"/>
</dbReference>
<evidence type="ECO:0000313" key="3">
    <source>
        <dbReference type="EMBL" id="MCS3918882.1"/>
    </source>
</evidence>
<dbReference type="Gene3D" id="3.10.690.10">
    <property type="entry name" value="Bifunctional nuclease domain"/>
    <property type="match status" value="1"/>
</dbReference>
<protein>
    <submittedName>
        <fullName evidence="3">Bifunctional DNase/RNase</fullName>
    </submittedName>
</protein>
<comment type="caution">
    <text evidence="3">The sequence shown here is derived from an EMBL/GenBank/DDBJ whole genome shotgun (WGS) entry which is preliminary data.</text>
</comment>
<name>A0ABT2ELS2_9BACT</name>
<dbReference type="PANTHER" id="PTHR15160:SF1">
    <property type="entry name" value="VON HIPPEL-LINDAU DISEASE TUMOR SUPPRESSOR"/>
    <property type="match status" value="1"/>
</dbReference>
<dbReference type="InterPro" id="IPR036104">
    <property type="entry name" value="BFN_sf"/>
</dbReference>
<feature type="region of interest" description="Disordered" evidence="1">
    <location>
        <begin position="170"/>
        <end position="193"/>
    </location>
</feature>
<reference evidence="3 4" key="1">
    <citation type="submission" date="2022-08" db="EMBL/GenBank/DDBJ databases">
        <title>Bacterial and archaeal communities from various locations to study Microbial Dark Matter (Phase II).</title>
        <authorList>
            <person name="Stepanauskas R."/>
        </authorList>
    </citation>
    <scope>NUCLEOTIDE SEQUENCE [LARGE SCALE GENOMIC DNA]</scope>
    <source>
        <strain evidence="3 4">PD1</strain>
    </source>
</reference>
<dbReference type="PANTHER" id="PTHR15160">
    <property type="entry name" value="VON HIPPEL-LINDAU PROTEIN"/>
    <property type="match status" value="1"/>
</dbReference>
<dbReference type="Pfam" id="PF02577">
    <property type="entry name" value="BFN_dom"/>
    <property type="match status" value="1"/>
</dbReference>
<feature type="compositionally biased region" description="Basic and acidic residues" evidence="1">
    <location>
        <begin position="182"/>
        <end position="193"/>
    </location>
</feature>
<evidence type="ECO:0000256" key="1">
    <source>
        <dbReference type="SAM" id="MobiDB-lite"/>
    </source>
</evidence>
<organism evidence="3 4">
    <name type="scientific">Candidatus Fervidibacter sacchari</name>
    <dbReference type="NCBI Taxonomy" id="1448929"/>
    <lineage>
        <taxon>Bacteria</taxon>
        <taxon>Candidatus Fervidibacterota</taxon>
        <taxon>Candidatus Fervidibacter</taxon>
    </lineage>
</organism>